<organism evidence="3 4">
    <name type="scientific">Larsenimonas rhizosphaerae</name>
    <dbReference type="NCBI Taxonomy" id="2944682"/>
    <lineage>
        <taxon>Bacteria</taxon>
        <taxon>Pseudomonadati</taxon>
        <taxon>Pseudomonadota</taxon>
        <taxon>Gammaproteobacteria</taxon>
        <taxon>Oceanospirillales</taxon>
        <taxon>Halomonadaceae</taxon>
        <taxon>Larsenimonas</taxon>
    </lineage>
</organism>
<evidence type="ECO:0000256" key="1">
    <source>
        <dbReference type="SAM" id="SignalP"/>
    </source>
</evidence>
<keyword evidence="3" id="KW-0449">Lipoprotein</keyword>
<proteinExistence type="predicted"/>
<evidence type="ECO:0000259" key="2">
    <source>
        <dbReference type="Pfam" id="PF03886"/>
    </source>
</evidence>
<evidence type="ECO:0000313" key="3">
    <source>
        <dbReference type="EMBL" id="MCX2523945.1"/>
    </source>
</evidence>
<protein>
    <submittedName>
        <fullName evidence="3">ABC-type transport auxiliary lipoprotein family protein</fullName>
    </submittedName>
</protein>
<dbReference type="PROSITE" id="PS51257">
    <property type="entry name" value="PROKAR_LIPOPROTEIN"/>
    <property type="match status" value="1"/>
</dbReference>
<dbReference type="AlphaFoldDB" id="A0AA41ZG64"/>
<dbReference type="Proteomes" id="UP001165678">
    <property type="component" value="Unassembled WGS sequence"/>
</dbReference>
<feature type="signal peptide" evidence="1">
    <location>
        <begin position="1"/>
        <end position="21"/>
    </location>
</feature>
<name>A0AA41ZG64_9GAMM</name>
<dbReference type="Gene3D" id="3.40.50.10610">
    <property type="entry name" value="ABC-type transport auxiliary lipoprotein component"/>
    <property type="match status" value="1"/>
</dbReference>
<feature type="domain" description="ABC-type transport auxiliary lipoprotein component" evidence="2">
    <location>
        <begin position="34"/>
        <end position="190"/>
    </location>
</feature>
<comment type="caution">
    <text evidence="3">The sequence shown here is derived from an EMBL/GenBank/DDBJ whole genome shotgun (WGS) entry which is preliminary data.</text>
</comment>
<dbReference type="EMBL" id="JAPIVE010000002">
    <property type="protein sequence ID" value="MCX2523945.1"/>
    <property type="molecule type" value="Genomic_DNA"/>
</dbReference>
<gene>
    <name evidence="3" type="ORF">OQ287_06820</name>
</gene>
<dbReference type="InterPro" id="IPR005586">
    <property type="entry name" value="ABC_trans_aux"/>
</dbReference>
<feature type="chain" id="PRO_5041285791" evidence="1">
    <location>
        <begin position="22"/>
        <end position="206"/>
    </location>
</feature>
<dbReference type="RefSeq" id="WP_265895946.1">
    <property type="nucleotide sequence ID" value="NZ_JAPIVE010000002.1"/>
</dbReference>
<accession>A0AA41ZG64</accession>
<sequence>MVSVFRSIVGTSTLAASLLLAGCAGSSSTQFHRYTLPDESLSANVSTSSQEQLQPVAVPLVRLADYLSGDGIVMQTSDIEVQQAQGHLWAGNLARQLTRQLRRQLASGLGSAKVLDRPSGGSDTLSVQLDQFQGRHDGQAVVGGSYELRDGGDNIILKQDFHVTEPLQNDGYPALVRALAAGWQQVAGQMTQAIVAHSRPMASPAP</sequence>
<keyword evidence="4" id="KW-1185">Reference proteome</keyword>
<reference evidence="3" key="1">
    <citation type="submission" date="2022-11" db="EMBL/GenBank/DDBJ databases">
        <title>Larsenimonas rhizosphaerae sp. nov., isolated from a tidal mudflat.</title>
        <authorList>
            <person name="Lee S.D."/>
            <person name="Kim I.S."/>
        </authorList>
    </citation>
    <scope>NUCLEOTIDE SEQUENCE</scope>
    <source>
        <strain evidence="3">GH2-1</strain>
    </source>
</reference>
<keyword evidence="1" id="KW-0732">Signal</keyword>
<dbReference type="SUPFAM" id="SSF159594">
    <property type="entry name" value="XCC0632-like"/>
    <property type="match status" value="1"/>
</dbReference>
<dbReference type="Pfam" id="PF03886">
    <property type="entry name" value="ABC_trans_aux"/>
    <property type="match status" value="1"/>
</dbReference>
<evidence type="ECO:0000313" key="4">
    <source>
        <dbReference type="Proteomes" id="UP001165678"/>
    </source>
</evidence>